<keyword evidence="2" id="KW-0812">Transmembrane</keyword>
<evidence type="ECO:0000256" key="1">
    <source>
        <dbReference type="SAM" id="MobiDB-lite"/>
    </source>
</evidence>
<accession>A0AAD7K5K0</accession>
<proteinExistence type="predicted"/>
<feature type="region of interest" description="Disordered" evidence="1">
    <location>
        <begin position="104"/>
        <end position="125"/>
    </location>
</feature>
<dbReference type="AlphaFoldDB" id="A0AAD7K5K0"/>
<gene>
    <name evidence="3" type="ORF">DFH07DRAFT_766328</name>
</gene>
<name>A0AAD7K5K0_9AGAR</name>
<keyword evidence="2" id="KW-1133">Transmembrane helix</keyword>
<organism evidence="3 4">
    <name type="scientific">Mycena maculata</name>
    <dbReference type="NCBI Taxonomy" id="230809"/>
    <lineage>
        <taxon>Eukaryota</taxon>
        <taxon>Fungi</taxon>
        <taxon>Dikarya</taxon>
        <taxon>Basidiomycota</taxon>
        <taxon>Agaricomycotina</taxon>
        <taxon>Agaricomycetes</taxon>
        <taxon>Agaricomycetidae</taxon>
        <taxon>Agaricales</taxon>
        <taxon>Marasmiineae</taxon>
        <taxon>Mycenaceae</taxon>
        <taxon>Mycena</taxon>
    </lineage>
</organism>
<dbReference type="EMBL" id="JARJLG010000010">
    <property type="protein sequence ID" value="KAJ7777570.1"/>
    <property type="molecule type" value="Genomic_DNA"/>
</dbReference>
<dbReference type="Proteomes" id="UP001215280">
    <property type="component" value="Unassembled WGS sequence"/>
</dbReference>
<feature type="transmembrane region" description="Helical" evidence="2">
    <location>
        <begin position="20"/>
        <end position="41"/>
    </location>
</feature>
<protein>
    <submittedName>
        <fullName evidence="3">Uncharacterized protein</fullName>
    </submittedName>
</protein>
<keyword evidence="4" id="KW-1185">Reference proteome</keyword>
<evidence type="ECO:0000256" key="2">
    <source>
        <dbReference type="SAM" id="Phobius"/>
    </source>
</evidence>
<reference evidence="3" key="1">
    <citation type="submission" date="2023-03" db="EMBL/GenBank/DDBJ databases">
        <title>Massive genome expansion in bonnet fungi (Mycena s.s.) driven by repeated elements and novel gene families across ecological guilds.</title>
        <authorList>
            <consortium name="Lawrence Berkeley National Laboratory"/>
            <person name="Harder C.B."/>
            <person name="Miyauchi S."/>
            <person name="Viragh M."/>
            <person name="Kuo A."/>
            <person name="Thoen E."/>
            <person name="Andreopoulos B."/>
            <person name="Lu D."/>
            <person name="Skrede I."/>
            <person name="Drula E."/>
            <person name="Henrissat B."/>
            <person name="Morin E."/>
            <person name="Kohler A."/>
            <person name="Barry K."/>
            <person name="LaButti K."/>
            <person name="Morin E."/>
            <person name="Salamov A."/>
            <person name="Lipzen A."/>
            <person name="Mereny Z."/>
            <person name="Hegedus B."/>
            <person name="Baldrian P."/>
            <person name="Stursova M."/>
            <person name="Weitz H."/>
            <person name="Taylor A."/>
            <person name="Grigoriev I.V."/>
            <person name="Nagy L.G."/>
            <person name="Martin F."/>
            <person name="Kauserud H."/>
        </authorList>
    </citation>
    <scope>NUCLEOTIDE SEQUENCE</scope>
    <source>
        <strain evidence="3">CBHHK188m</strain>
    </source>
</reference>
<sequence>MLAPTPPTTPAETSRGARTVLRDLCTTVALCYVITLALLALHTHFSGPRTRCTDAGQEHRYGADGGTGMAPVDVLKVTTVFSLGAFAATELCLLLARRARGPADAERGDTQFDSGKQRTDADAGEKSKYLWPPAGALEEMPFERGIPMAELPKIILRSQAALIYHFVILGALSNSNYNFNTLRPPNVHSMLTSQTENGGKSSAGVVESQWDFRLIATKRTDDVGMKGTCEGQDRYSRSCISAYHNISQET</sequence>
<evidence type="ECO:0000313" key="3">
    <source>
        <dbReference type="EMBL" id="KAJ7777570.1"/>
    </source>
</evidence>
<keyword evidence="2" id="KW-0472">Membrane</keyword>
<evidence type="ECO:0000313" key="4">
    <source>
        <dbReference type="Proteomes" id="UP001215280"/>
    </source>
</evidence>
<comment type="caution">
    <text evidence="3">The sequence shown here is derived from an EMBL/GenBank/DDBJ whole genome shotgun (WGS) entry which is preliminary data.</text>
</comment>